<dbReference type="SMART" id="SM00248">
    <property type="entry name" value="ANK"/>
    <property type="match status" value="8"/>
</dbReference>
<dbReference type="InterPro" id="IPR036770">
    <property type="entry name" value="Ankyrin_rpt-contain_sf"/>
</dbReference>
<keyword evidence="2 3" id="KW-0040">ANK repeat</keyword>
<feature type="repeat" description="ANK" evidence="3">
    <location>
        <begin position="326"/>
        <end position="358"/>
    </location>
</feature>
<protein>
    <submittedName>
        <fullName evidence="4">Ankyrin repeat domain-containing protein</fullName>
    </submittedName>
</protein>
<dbReference type="Proteomes" id="UP001594351">
    <property type="component" value="Unassembled WGS sequence"/>
</dbReference>
<evidence type="ECO:0000313" key="5">
    <source>
        <dbReference type="Proteomes" id="UP001594351"/>
    </source>
</evidence>
<feature type="repeat" description="ANK" evidence="3">
    <location>
        <begin position="293"/>
        <end position="325"/>
    </location>
</feature>
<proteinExistence type="predicted"/>
<dbReference type="InterPro" id="IPR002110">
    <property type="entry name" value="Ankyrin_rpt"/>
</dbReference>
<dbReference type="EMBL" id="JBHPBY010000097">
    <property type="protein sequence ID" value="MFC1850406.1"/>
    <property type="molecule type" value="Genomic_DNA"/>
</dbReference>
<evidence type="ECO:0000256" key="2">
    <source>
        <dbReference type="ARBA" id="ARBA00023043"/>
    </source>
</evidence>
<comment type="caution">
    <text evidence="4">The sequence shown here is derived from an EMBL/GenBank/DDBJ whole genome shotgun (WGS) entry which is preliminary data.</text>
</comment>
<dbReference type="PROSITE" id="PS50088">
    <property type="entry name" value="ANK_REPEAT"/>
    <property type="match status" value="4"/>
</dbReference>
<dbReference type="SUPFAM" id="SSF48403">
    <property type="entry name" value="Ankyrin repeat"/>
    <property type="match status" value="2"/>
</dbReference>
<dbReference type="PROSITE" id="PS50297">
    <property type="entry name" value="ANK_REP_REGION"/>
    <property type="match status" value="4"/>
</dbReference>
<name>A0ABV6YW27_UNCC1</name>
<organism evidence="4 5">
    <name type="scientific">candidate division CSSED10-310 bacterium</name>
    <dbReference type="NCBI Taxonomy" id="2855610"/>
    <lineage>
        <taxon>Bacteria</taxon>
        <taxon>Bacteria division CSSED10-310</taxon>
    </lineage>
</organism>
<gene>
    <name evidence="4" type="ORF">ACFL27_09470</name>
</gene>
<evidence type="ECO:0000313" key="4">
    <source>
        <dbReference type="EMBL" id="MFC1850406.1"/>
    </source>
</evidence>
<reference evidence="4 5" key="1">
    <citation type="submission" date="2024-09" db="EMBL/GenBank/DDBJ databases">
        <title>Laminarin stimulates single cell rates of sulfate reduction while oxygen inhibits transcriptomic activity in coastal marine sediment.</title>
        <authorList>
            <person name="Lindsay M."/>
            <person name="Orcutt B."/>
            <person name="Emerson D."/>
            <person name="Stepanauskas R."/>
            <person name="D'Angelo T."/>
        </authorList>
    </citation>
    <scope>NUCLEOTIDE SEQUENCE [LARGE SCALE GENOMIC DNA]</scope>
    <source>
        <strain evidence="4">SAG AM-311-K15</strain>
    </source>
</reference>
<dbReference type="PANTHER" id="PTHR24126:SF14">
    <property type="entry name" value="ANK_REP_REGION DOMAIN-CONTAINING PROTEIN"/>
    <property type="match status" value="1"/>
</dbReference>
<sequence>MASFWVTTCSKPQPAPDKMEKRDSSLLLISKLACKVYLDDQFLGLFSPQQKKEFKFAAGQHRLKAVDVDDQVLLWKTIILTGGERTTVTITSVSGRPERKVAPGKEALIIIPDMDCHLLINGEIIGPVSARRARHVPTPPGTHRITVRDNLEQNSFLWEKTVTLEIESELIVETKLQQVIGEQQNKLDLALIRTAAQSNDPAKILDLLNRGADINAVDQTGRTPLLHAVINENAPIVRLLLKHEADVEKRYGSVRYTVLMVARNTDILKALLNAGADPNAKVSGKSDDEFLSQGQTALMYHIKDNNLTNVKILLKAGADPNATFRGGETTLMMAARAGNLEIVNTLLEAGVDLKAKKIGLAQFKYATRGETALMAAIWSNNSAVVKALLKAGADPNASGESGTVLRRAIYMCSQGGINYDVLRLLLDAGASVSVRDNYGHTVWTDVLAFCENKKQIIQFLLDYGVSVVAAAPIVFWAAENGDQKLVRILLEKDCDVLNKYGMWARQEARKRGYTEIDQMLRYYGANK</sequence>
<accession>A0ABV6YW27</accession>
<evidence type="ECO:0000256" key="3">
    <source>
        <dbReference type="PROSITE-ProRule" id="PRU00023"/>
    </source>
</evidence>
<keyword evidence="1" id="KW-0677">Repeat</keyword>
<keyword evidence="5" id="KW-1185">Reference proteome</keyword>
<evidence type="ECO:0000256" key="1">
    <source>
        <dbReference type="ARBA" id="ARBA00022737"/>
    </source>
</evidence>
<dbReference type="PRINTS" id="PR01415">
    <property type="entry name" value="ANKYRIN"/>
</dbReference>
<dbReference type="PANTHER" id="PTHR24126">
    <property type="entry name" value="ANKYRIN REPEAT, PH AND SEC7 DOMAIN CONTAINING PROTEIN SECG-RELATED"/>
    <property type="match status" value="1"/>
</dbReference>
<feature type="repeat" description="ANK" evidence="3">
    <location>
        <begin position="220"/>
        <end position="252"/>
    </location>
</feature>
<dbReference type="Gene3D" id="1.25.40.20">
    <property type="entry name" value="Ankyrin repeat-containing domain"/>
    <property type="match status" value="4"/>
</dbReference>
<dbReference type="Pfam" id="PF00023">
    <property type="entry name" value="Ank"/>
    <property type="match status" value="1"/>
</dbReference>
<feature type="repeat" description="ANK" evidence="3">
    <location>
        <begin position="368"/>
        <end position="400"/>
    </location>
</feature>
<dbReference type="Pfam" id="PF12796">
    <property type="entry name" value="Ank_2"/>
    <property type="match status" value="2"/>
</dbReference>